<gene>
    <name evidence="11" type="primary">fliR</name>
    <name evidence="11" type="ORF">ACFOSS_01750</name>
</gene>
<accession>A0ABV8CK13</accession>
<keyword evidence="5 10" id="KW-0812">Transmembrane</keyword>
<evidence type="ECO:0000256" key="5">
    <source>
        <dbReference type="ARBA" id="ARBA00022692"/>
    </source>
</evidence>
<comment type="similarity">
    <text evidence="2 10">Belongs to the FliR/MopE/SpaR family.</text>
</comment>
<dbReference type="PANTHER" id="PTHR30065:SF8">
    <property type="entry name" value="FLAGELLAR BIOSYNTHETIC PROTEIN FLIR"/>
    <property type="match status" value="1"/>
</dbReference>
<keyword evidence="11" id="KW-0969">Cilium</keyword>
<dbReference type="InterPro" id="IPR002010">
    <property type="entry name" value="T3SS_IM_R"/>
</dbReference>
<sequence length="262" mass="28166">MNFTADLVMGWLASYLWPMARVTAMLMTMLVIGSQNVPVMIRAKLGFVITLAMAPMLPPMPEIPLFSLQSWLVVAQQVLIGVAIGFATQLLIQSFVIAGQVLATQSGLGFASLVDPINGGSTPVIGQFYLMLGTLIFFAIDGHLTMLHLVNLSFTTLPVSTSGLDITGLQALFSFMTIMFQMALSVSLASITAMLLVNFSFGVMTRAAPQLNIFSMGFAVSMICGLLVLWVSLGGFMEHFLAHWQQVQALICEIIGTECSGG</sequence>
<evidence type="ECO:0000256" key="1">
    <source>
        <dbReference type="ARBA" id="ARBA00002578"/>
    </source>
</evidence>
<dbReference type="PANTHER" id="PTHR30065">
    <property type="entry name" value="FLAGELLAR BIOSYNTHETIC PROTEIN FLIR"/>
    <property type="match status" value="1"/>
</dbReference>
<keyword evidence="7 10" id="KW-0472">Membrane</keyword>
<keyword evidence="4 10" id="KW-1003">Cell membrane</keyword>
<evidence type="ECO:0000313" key="11">
    <source>
        <dbReference type="EMBL" id="MFC3912186.1"/>
    </source>
</evidence>
<dbReference type="NCBIfam" id="TIGR01400">
    <property type="entry name" value="fliR"/>
    <property type="match status" value="1"/>
</dbReference>
<organism evidence="11 12">
    <name type="scientific">Pseudaeromonas sharmana</name>
    <dbReference type="NCBI Taxonomy" id="328412"/>
    <lineage>
        <taxon>Bacteria</taxon>
        <taxon>Pseudomonadati</taxon>
        <taxon>Pseudomonadota</taxon>
        <taxon>Gammaproteobacteria</taxon>
        <taxon>Aeromonadales</taxon>
        <taxon>Aeromonadaceae</taxon>
        <taxon>Pseudaeromonas</taxon>
    </lineage>
</organism>
<dbReference type="Proteomes" id="UP001595692">
    <property type="component" value="Unassembled WGS sequence"/>
</dbReference>
<feature type="transmembrane region" description="Helical" evidence="10">
    <location>
        <begin position="128"/>
        <end position="151"/>
    </location>
</feature>
<comment type="caution">
    <text evidence="11">The sequence shown here is derived from an EMBL/GenBank/DDBJ whole genome shotgun (WGS) entry which is preliminary data.</text>
</comment>
<proteinExistence type="inferred from homology"/>
<feature type="transmembrane region" description="Helical" evidence="10">
    <location>
        <begin position="39"/>
        <end position="58"/>
    </location>
</feature>
<dbReference type="Pfam" id="PF01311">
    <property type="entry name" value="Bac_export_1"/>
    <property type="match status" value="1"/>
</dbReference>
<evidence type="ECO:0000256" key="6">
    <source>
        <dbReference type="ARBA" id="ARBA00022989"/>
    </source>
</evidence>
<dbReference type="EMBL" id="JBHSAF010000001">
    <property type="protein sequence ID" value="MFC3912186.1"/>
    <property type="molecule type" value="Genomic_DNA"/>
</dbReference>
<keyword evidence="11" id="KW-0966">Cell projection</keyword>
<dbReference type="InterPro" id="IPR006303">
    <property type="entry name" value="FliR"/>
</dbReference>
<comment type="function">
    <text evidence="1 10">Role in flagellar biosynthesis.</text>
</comment>
<protein>
    <recommendedName>
        <fullName evidence="3 9">Flagellar biosynthetic protein FliR</fullName>
    </recommendedName>
</protein>
<reference evidence="12" key="1">
    <citation type="journal article" date="2019" name="Int. J. Syst. Evol. Microbiol.">
        <title>The Global Catalogue of Microorganisms (GCM) 10K type strain sequencing project: providing services to taxonomists for standard genome sequencing and annotation.</title>
        <authorList>
            <consortium name="The Broad Institute Genomics Platform"/>
            <consortium name="The Broad Institute Genome Sequencing Center for Infectious Disease"/>
            <person name="Wu L."/>
            <person name="Ma J."/>
        </authorList>
    </citation>
    <scope>NUCLEOTIDE SEQUENCE [LARGE SCALE GENOMIC DNA]</scope>
    <source>
        <strain evidence="12">CCUG 54939</strain>
    </source>
</reference>
<feature type="transmembrane region" description="Helical" evidence="10">
    <location>
        <begin position="70"/>
        <end position="92"/>
    </location>
</feature>
<evidence type="ECO:0000256" key="3">
    <source>
        <dbReference type="ARBA" id="ARBA00021717"/>
    </source>
</evidence>
<keyword evidence="8 10" id="KW-0975">Bacterial flagellum</keyword>
<evidence type="ECO:0000313" key="12">
    <source>
        <dbReference type="Proteomes" id="UP001595692"/>
    </source>
</evidence>
<keyword evidence="11" id="KW-0282">Flagellum</keyword>
<evidence type="ECO:0000256" key="10">
    <source>
        <dbReference type="RuleBase" id="RU362071"/>
    </source>
</evidence>
<dbReference type="PRINTS" id="PR00953">
    <property type="entry name" value="TYPE3IMRPROT"/>
</dbReference>
<evidence type="ECO:0000256" key="7">
    <source>
        <dbReference type="ARBA" id="ARBA00023136"/>
    </source>
</evidence>
<dbReference type="RefSeq" id="WP_377150275.1">
    <property type="nucleotide sequence ID" value="NZ_JBHSAF010000001.1"/>
</dbReference>
<feature type="transmembrane region" description="Helical" evidence="10">
    <location>
        <begin position="211"/>
        <end position="233"/>
    </location>
</feature>
<evidence type="ECO:0000256" key="4">
    <source>
        <dbReference type="ARBA" id="ARBA00022475"/>
    </source>
</evidence>
<evidence type="ECO:0000256" key="2">
    <source>
        <dbReference type="ARBA" id="ARBA00009772"/>
    </source>
</evidence>
<evidence type="ECO:0000256" key="9">
    <source>
        <dbReference type="NCBIfam" id="TIGR01400"/>
    </source>
</evidence>
<name>A0ABV8CK13_9GAMM</name>
<feature type="transmembrane region" description="Helical" evidence="10">
    <location>
        <begin position="171"/>
        <end position="199"/>
    </location>
</feature>
<comment type="subcellular location">
    <subcellularLocation>
        <location evidence="10">Cell membrane</location>
        <topology evidence="10">Multi-pass membrane protein</topology>
    </subcellularLocation>
    <subcellularLocation>
        <location evidence="10">Bacterial flagellum basal body</location>
    </subcellularLocation>
</comment>
<evidence type="ECO:0000256" key="8">
    <source>
        <dbReference type="ARBA" id="ARBA00023143"/>
    </source>
</evidence>
<keyword evidence="12" id="KW-1185">Reference proteome</keyword>
<feature type="transmembrane region" description="Helical" evidence="10">
    <location>
        <begin position="12"/>
        <end position="32"/>
    </location>
</feature>
<keyword evidence="6 10" id="KW-1133">Transmembrane helix</keyword>